<dbReference type="OrthoDB" id="591557at2759"/>
<accession>A0A022RHT7</accession>
<dbReference type="NCBIfam" id="TIGR01640">
    <property type="entry name" value="F_box_assoc_1"/>
    <property type="match status" value="1"/>
</dbReference>
<feature type="domain" description="F-box" evidence="1">
    <location>
        <begin position="41"/>
        <end position="87"/>
    </location>
</feature>
<dbReference type="KEGG" id="egt:105955393"/>
<keyword evidence="3" id="KW-1185">Reference proteome</keyword>
<dbReference type="AlphaFoldDB" id="A0A022RHT7"/>
<dbReference type="SMART" id="SM00256">
    <property type="entry name" value="FBOX"/>
    <property type="match status" value="1"/>
</dbReference>
<dbReference type="Proteomes" id="UP000030748">
    <property type="component" value="Unassembled WGS sequence"/>
</dbReference>
<dbReference type="InterPro" id="IPR001810">
    <property type="entry name" value="F-box_dom"/>
</dbReference>
<reference evidence="2 3" key="1">
    <citation type="journal article" date="2013" name="Proc. Natl. Acad. Sci. U.S.A.">
        <title>Fine-scale variation in meiotic recombination in Mimulus inferred from population shotgun sequencing.</title>
        <authorList>
            <person name="Hellsten U."/>
            <person name="Wright K.M."/>
            <person name="Jenkins J."/>
            <person name="Shu S."/>
            <person name="Yuan Y."/>
            <person name="Wessler S.R."/>
            <person name="Schmutz J."/>
            <person name="Willis J.H."/>
            <person name="Rokhsar D.S."/>
        </authorList>
    </citation>
    <scope>NUCLEOTIDE SEQUENCE [LARGE SCALE GENOMIC DNA]</scope>
    <source>
        <strain evidence="3">cv. DUN x IM62</strain>
    </source>
</reference>
<evidence type="ECO:0000259" key="1">
    <source>
        <dbReference type="PROSITE" id="PS50181"/>
    </source>
</evidence>
<dbReference type="EMBL" id="KI630443">
    <property type="protein sequence ID" value="EYU39549.1"/>
    <property type="molecule type" value="Genomic_DNA"/>
</dbReference>
<sequence length="405" mass="46520">MKTKTLAFYLVRQLPQTYDKQKRTGIRRQITNMNTGGESEQIHHLLVPQEIITEILSKLPVNSLLRFKSVSKSWRFLISSKHLIKTHLEYSKKNEYSARTRIISTTSKFGRSLCTFSLRLLLTKPVFRGCPLDFPINNYAGDLCVVGSCNGLICIVVDEYKFWLCNPSTREFKQLPPVFTGLGSITRYGFGFDESNNDYKVYAFLTRVFGNRERRAMGRMYSLKADSWGREQELFVDGSPFYAKDCQLGKFVSGKLHWISLKFEIVRLDLKSETFGLVEGLPSCFEGGSCPRLGVLDGRLCVSCSYLNESRFDIWIWNEYGVEDSWTKFASISYPLGPLSPRSSPLCMLPDGDVLFNRGLNFVIYNPKDKRFRESYVYNFDGDRRVDLYTESLVSLASDDDGEYK</sequence>
<dbReference type="Pfam" id="PF07734">
    <property type="entry name" value="FBA_1"/>
    <property type="match status" value="1"/>
</dbReference>
<proteinExistence type="predicted"/>
<protein>
    <recommendedName>
        <fullName evidence="1">F-box domain-containing protein</fullName>
    </recommendedName>
</protein>
<dbReference type="CDD" id="cd22157">
    <property type="entry name" value="F-box_AtFBW1-like"/>
    <property type="match status" value="1"/>
</dbReference>
<dbReference type="OMA" id="CEMIISF"/>
<dbReference type="InterPro" id="IPR036047">
    <property type="entry name" value="F-box-like_dom_sf"/>
</dbReference>
<dbReference type="eggNOG" id="ENOG502QUVH">
    <property type="taxonomic scope" value="Eukaryota"/>
</dbReference>
<dbReference type="Gene3D" id="1.20.1280.50">
    <property type="match status" value="1"/>
</dbReference>
<gene>
    <name evidence="2" type="ORF">MIMGU_mgv1a022670mg</name>
</gene>
<evidence type="ECO:0000313" key="2">
    <source>
        <dbReference type="EMBL" id="EYU39549.1"/>
    </source>
</evidence>
<dbReference type="PANTHER" id="PTHR31672">
    <property type="entry name" value="BNACNNG10540D PROTEIN"/>
    <property type="match status" value="1"/>
</dbReference>
<dbReference type="Pfam" id="PF00646">
    <property type="entry name" value="F-box"/>
    <property type="match status" value="1"/>
</dbReference>
<name>A0A022RHT7_ERYGU</name>
<dbReference type="STRING" id="4155.A0A022RHT7"/>
<organism evidence="2 3">
    <name type="scientific">Erythranthe guttata</name>
    <name type="common">Yellow monkey flower</name>
    <name type="synonym">Mimulus guttatus</name>
    <dbReference type="NCBI Taxonomy" id="4155"/>
    <lineage>
        <taxon>Eukaryota</taxon>
        <taxon>Viridiplantae</taxon>
        <taxon>Streptophyta</taxon>
        <taxon>Embryophyta</taxon>
        <taxon>Tracheophyta</taxon>
        <taxon>Spermatophyta</taxon>
        <taxon>Magnoliopsida</taxon>
        <taxon>eudicotyledons</taxon>
        <taxon>Gunneridae</taxon>
        <taxon>Pentapetalae</taxon>
        <taxon>asterids</taxon>
        <taxon>lamiids</taxon>
        <taxon>Lamiales</taxon>
        <taxon>Phrymaceae</taxon>
        <taxon>Erythranthe</taxon>
    </lineage>
</organism>
<dbReference type="PANTHER" id="PTHR31672:SF13">
    <property type="entry name" value="F-BOX PROTEIN CPR30-LIKE"/>
    <property type="match status" value="1"/>
</dbReference>
<dbReference type="InterPro" id="IPR011043">
    <property type="entry name" value="Gal_Oxase/kelch_b-propeller"/>
</dbReference>
<dbReference type="InterPro" id="IPR050796">
    <property type="entry name" value="SCF_F-box_component"/>
</dbReference>
<dbReference type="PROSITE" id="PS50181">
    <property type="entry name" value="FBOX"/>
    <property type="match status" value="1"/>
</dbReference>
<dbReference type="SUPFAM" id="SSF81383">
    <property type="entry name" value="F-box domain"/>
    <property type="match status" value="1"/>
</dbReference>
<dbReference type="InterPro" id="IPR006527">
    <property type="entry name" value="F-box-assoc_dom_typ1"/>
</dbReference>
<evidence type="ECO:0000313" key="3">
    <source>
        <dbReference type="Proteomes" id="UP000030748"/>
    </source>
</evidence>
<dbReference type="InterPro" id="IPR017451">
    <property type="entry name" value="F-box-assoc_interact_dom"/>
</dbReference>
<dbReference type="SUPFAM" id="SSF50965">
    <property type="entry name" value="Galactose oxidase, central domain"/>
    <property type="match status" value="1"/>
</dbReference>